<evidence type="ECO:0000256" key="5">
    <source>
        <dbReference type="ARBA" id="ARBA00022801"/>
    </source>
</evidence>
<dbReference type="Gene3D" id="3.90.80.10">
    <property type="entry name" value="Inorganic pyrophosphatase"/>
    <property type="match status" value="1"/>
</dbReference>
<dbReference type="SUPFAM" id="SSF50324">
    <property type="entry name" value="Inorganic pyrophosphatase"/>
    <property type="match status" value="1"/>
</dbReference>
<dbReference type="GO" id="GO:0003677">
    <property type="term" value="F:DNA binding"/>
    <property type="evidence" value="ECO:0007669"/>
    <property type="project" value="InterPro"/>
</dbReference>
<comment type="cofactor">
    <cofactor evidence="1">
        <name>Mg(2+)</name>
        <dbReference type="ChEBI" id="CHEBI:18420"/>
    </cofactor>
</comment>
<dbReference type="EMBL" id="MTKT01005554">
    <property type="protein sequence ID" value="OWM66387.1"/>
    <property type="molecule type" value="Genomic_DNA"/>
</dbReference>
<dbReference type="GO" id="GO:0006796">
    <property type="term" value="P:phosphate-containing compound metabolic process"/>
    <property type="evidence" value="ECO:0007669"/>
    <property type="project" value="InterPro"/>
</dbReference>
<dbReference type="InterPro" id="IPR008921">
    <property type="entry name" value="DNA_pol3_clamp-load_cplx_C"/>
</dbReference>
<dbReference type="PANTHER" id="PTHR11669:SF25">
    <property type="entry name" value="OS02G0704966 PROTEIN"/>
    <property type="match status" value="1"/>
</dbReference>
<dbReference type="Pfam" id="PF21960">
    <property type="entry name" value="RCF1-5-like_lid"/>
    <property type="match status" value="1"/>
</dbReference>
<dbReference type="InterPro" id="IPR027417">
    <property type="entry name" value="P-loop_NTPase"/>
</dbReference>
<dbReference type="GO" id="GO:0005737">
    <property type="term" value="C:cytoplasm"/>
    <property type="evidence" value="ECO:0007669"/>
    <property type="project" value="InterPro"/>
</dbReference>
<feature type="region of interest" description="Disordered" evidence="8">
    <location>
        <begin position="315"/>
        <end position="388"/>
    </location>
</feature>
<organism evidence="9 10">
    <name type="scientific">Punica granatum</name>
    <name type="common">Pomegranate</name>
    <dbReference type="NCBI Taxonomy" id="22663"/>
    <lineage>
        <taxon>Eukaryota</taxon>
        <taxon>Viridiplantae</taxon>
        <taxon>Streptophyta</taxon>
        <taxon>Embryophyta</taxon>
        <taxon>Tracheophyta</taxon>
        <taxon>Spermatophyta</taxon>
        <taxon>Magnoliopsida</taxon>
        <taxon>eudicotyledons</taxon>
        <taxon>Gunneridae</taxon>
        <taxon>Pentapetalae</taxon>
        <taxon>rosids</taxon>
        <taxon>malvids</taxon>
        <taxon>Myrtales</taxon>
        <taxon>Lythraceae</taxon>
        <taxon>Punica</taxon>
    </lineage>
</organism>
<evidence type="ECO:0000256" key="6">
    <source>
        <dbReference type="ARBA" id="ARBA00022842"/>
    </source>
</evidence>
<dbReference type="Proteomes" id="UP000197138">
    <property type="component" value="Unassembled WGS sequence"/>
</dbReference>
<evidence type="ECO:0000313" key="9">
    <source>
        <dbReference type="EMBL" id="OWM66387.1"/>
    </source>
</evidence>
<sequence length="903" mass="102125">MESSLKHSRGSQLLQSSSLKQRKSGYEPSDTETESREHDCKGGVLGSQDPQLGAMFMRDTNPGPLKLRPWHSPPKVENGGSPPERMFEATSMRRRHSSKSPYKPRRDDAGNALLPQPSSDFHRNVSPFSKLEHRRHRSPYKLWREERDLDNNNDLDGVGTNRKQSRRTPTKDGRAGISPIQDIGQTSVRSNYLQRSISTPKLRIGHIAQNKNYGQVEQKGGRTSSPLAMNTVRKQREASPMKAPSVGEINEMVANLKLARAPMFGAPNFESNDSIAPGDIFFSRDYTALMMQNDALPKNNGSDTQFNPVSEVDTIRDSNSNRWNNPNGVFELNPQRNSSYSSVPQMGMNYSSTTSRHSSSKRSTTSSKMSNSSTRTTDSMKKFTANRKKSQSEPWFACMRRQSCKTSKTPETKAFDEASFIDKAFVVETLRQFWADKHQPGSLDGFTVHKQEAQLLKQLVSSDVCPHILFQGPSGSGKRALTMAFLQEIYGDQSCNVSHELRNFQIQEKRQMQIAVPLTSSAHHVELNVHKELNARYALMAIVKEINNYHAIAPEVSTADFKADYKVIVLYEVDKAAESIQHLIKWIIDCYSDSCKLILCSEDDGNILESVKSQCKVIKVDAPVAHEIMEVLIQIARKEDFELSMNFAAKIATKSKQNIRKAIMALEACKAHNYPFVEDQPIPFGWEEVLVELASEILADPSPKRLFFIRGKIQKLLMDFVHPKLILQKLIEQFLRGVESSSRRELYYWHAYYEKRLPTGTTALLKLEGPGAPAVFNCVVEIGKGSKVKYELDKTSGLIKEPVLPGTFLRARAIGLMPMIDQGEKDDKIIAVCADDPEFRHYKDIKEIPPHRLAEIRRFFEDYKKNENKKVDVEDFLPAEAAVEAIKYSMDLYASYIVESLRQ</sequence>
<evidence type="ECO:0000256" key="2">
    <source>
        <dbReference type="ARBA" id="ARBA00006220"/>
    </source>
</evidence>
<dbReference type="GO" id="GO:0004427">
    <property type="term" value="F:inorganic diphosphate phosphatase activity"/>
    <property type="evidence" value="ECO:0007669"/>
    <property type="project" value="UniProtKB-EC"/>
</dbReference>
<name>A0A218W0M6_PUNGR</name>
<dbReference type="SUPFAM" id="SSF52540">
    <property type="entry name" value="P-loop containing nucleoside triphosphate hydrolases"/>
    <property type="match status" value="1"/>
</dbReference>
<keyword evidence="6" id="KW-0460">Magnesium</keyword>
<dbReference type="Gene3D" id="1.20.272.10">
    <property type="match status" value="1"/>
</dbReference>
<dbReference type="Pfam" id="PF00719">
    <property type="entry name" value="Pyrophosphatase"/>
    <property type="match status" value="1"/>
</dbReference>
<dbReference type="PANTHER" id="PTHR11669">
    <property type="entry name" value="REPLICATION FACTOR C / DNA POLYMERASE III GAMMA-TAU SUBUNIT"/>
    <property type="match status" value="1"/>
</dbReference>
<feature type="compositionally biased region" description="Low complexity" evidence="8">
    <location>
        <begin position="10"/>
        <end position="19"/>
    </location>
</feature>
<dbReference type="InterPro" id="IPR050238">
    <property type="entry name" value="DNA_Rep/Repair_Clamp_Loader"/>
</dbReference>
<dbReference type="EC" id="3.6.1.1" evidence="3"/>
<dbReference type="AlphaFoldDB" id="A0A218W0M6"/>
<proteinExistence type="inferred from homology"/>
<gene>
    <name evidence="9" type="ORF">CDL15_Pgr013604</name>
</gene>
<comment type="catalytic activity">
    <reaction evidence="7">
        <text>diphosphate + H2O = 2 phosphate + H(+)</text>
        <dbReference type="Rhea" id="RHEA:24576"/>
        <dbReference type="ChEBI" id="CHEBI:15377"/>
        <dbReference type="ChEBI" id="CHEBI:15378"/>
        <dbReference type="ChEBI" id="CHEBI:33019"/>
        <dbReference type="ChEBI" id="CHEBI:43474"/>
        <dbReference type="EC" id="3.6.1.1"/>
    </reaction>
</comment>
<feature type="region of interest" description="Disordered" evidence="8">
    <location>
        <begin position="150"/>
        <end position="179"/>
    </location>
</feature>
<evidence type="ECO:0000313" key="10">
    <source>
        <dbReference type="Proteomes" id="UP000197138"/>
    </source>
</evidence>
<dbReference type="Gene3D" id="1.10.8.60">
    <property type="match status" value="1"/>
</dbReference>
<evidence type="ECO:0000256" key="4">
    <source>
        <dbReference type="ARBA" id="ARBA00022723"/>
    </source>
</evidence>
<dbReference type="InterPro" id="IPR008162">
    <property type="entry name" value="Pyrophosphatase"/>
</dbReference>
<dbReference type="Pfam" id="PF13177">
    <property type="entry name" value="DNA_pol3_delta2"/>
    <property type="match status" value="1"/>
</dbReference>
<protein>
    <recommendedName>
        <fullName evidence="3">inorganic diphosphatase</fullName>
        <ecNumber evidence="3">3.6.1.1</ecNumber>
    </recommendedName>
</protein>
<dbReference type="CDD" id="cd00412">
    <property type="entry name" value="pyrophosphatase"/>
    <property type="match status" value="1"/>
</dbReference>
<evidence type="ECO:0000256" key="1">
    <source>
        <dbReference type="ARBA" id="ARBA00001946"/>
    </source>
</evidence>
<comment type="caution">
    <text evidence="9">The sequence shown here is derived from an EMBL/GenBank/DDBJ whole genome shotgun (WGS) entry which is preliminary data.</text>
</comment>
<dbReference type="FunFam" id="3.40.50.300:FF:001503">
    <property type="entry name" value="Replication factor C subunit 3"/>
    <property type="match status" value="1"/>
</dbReference>
<keyword evidence="4" id="KW-0479">Metal-binding</keyword>
<evidence type="ECO:0000256" key="3">
    <source>
        <dbReference type="ARBA" id="ARBA00012146"/>
    </source>
</evidence>
<dbReference type="GO" id="GO:0000287">
    <property type="term" value="F:magnesium ion binding"/>
    <property type="evidence" value="ECO:0007669"/>
    <property type="project" value="InterPro"/>
</dbReference>
<reference evidence="10" key="1">
    <citation type="journal article" date="2017" name="Plant J.">
        <title>The pomegranate (Punica granatum L.) genome and the genomics of punicalagin biosynthesis.</title>
        <authorList>
            <person name="Qin G."/>
            <person name="Xu C."/>
            <person name="Ming R."/>
            <person name="Tang H."/>
            <person name="Guyot R."/>
            <person name="Kramer E.M."/>
            <person name="Hu Y."/>
            <person name="Yi X."/>
            <person name="Qi Y."/>
            <person name="Xu X."/>
            <person name="Gao Z."/>
            <person name="Pan H."/>
            <person name="Jian J."/>
            <person name="Tian Y."/>
            <person name="Yue Z."/>
            <person name="Xu Y."/>
        </authorList>
    </citation>
    <scope>NUCLEOTIDE SEQUENCE [LARGE SCALE GENOMIC DNA]</scope>
    <source>
        <strain evidence="10">cv. Dabenzi</strain>
    </source>
</reference>
<dbReference type="SUPFAM" id="SSF48019">
    <property type="entry name" value="post-AAA+ oligomerization domain-like"/>
    <property type="match status" value="1"/>
</dbReference>
<dbReference type="InterPro" id="IPR036649">
    <property type="entry name" value="Pyrophosphatase_sf"/>
</dbReference>
<evidence type="ECO:0000256" key="8">
    <source>
        <dbReference type="SAM" id="MobiDB-lite"/>
    </source>
</evidence>
<dbReference type="Gene3D" id="3.40.50.300">
    <property type="entry name" value="P-loop containing nucleotide triphosphate hydrolases"/>
    <property type="match status" value="1"/>
</dbReference>
<evidence type="ECO:0000256" key="7">
    <source>
        <dbReference type="ARBA" id="ARBA00047820"/>
    </source>
</evidence>
<dbReference type="GO" id="GO:0006281">
    <property type="term" value="P:DNA repair"/>
    <property type="evidence" value="ECO:0007669"/>
    <property type="project" value="TreeGrafter"/>
</dbReference>
<dbReference type="Pfam" id="PF22534">
    <property type="entry name" value="RFC_C"/>
    <property type="match status" value="1"/>
</dbReference>
<dbReference type="FunFam" id="1.10.8.60:FF:000030">
    <property type="entry name" value="replication factor C subunit 3"/>
    <property type="match status" value="1"/>
</dbReference>
<feature type="compositionally biased region" description="Low complexity" evidence="8">
    <location>
        <begin position="351"/>
        <end position="377"/>
    </location>
</feature>
<keyword evidence="5" id="KW-0378">Hydrolase</keyword>
<dbReference type="GO" id="GO:0003689">
    <property type="term" value="F:DNA clamp loader activity"/>
    <property type="evidence" value="ECO:0007669"/>
    <property type="project" value="TreeGrafter"/>
</dbReference>
<feature type="region of interest" description="Disordered" evidence="8">
    <location>
        <begin position="1"/>
        <end position="135"/>
    </location>
</feature>
<accession>A0A218W0M6</accession>
<dbReference type="GO" id="GO:0006261">
    <property type="term" value="P:DNA-templated DNA replication"/>
    <property type="evidence" value="ECO:0007669"/>
    <property type="project" value="TreeGrafter"/>
</dbReference>
<feature type="compositionally biased region" description="Polar residues" evidence="8">
    <location>
        <begin position="317"/>
        <end position="327"/>
    </location>
</feature>
<comment type="similarity">
    <text evidence="2">Belongs to the PPase family.</text>
</comment>
<dbReference type="GO" id="GO:0005634">
    <property type="term" value="C:nucleus"/>
    <property type="evidence" value="ECO:0007669"/>
    <property type="project" value="TreeGrafter"/>
</dbReference>
<dbReference type="GO" id="GO:0005663">
    <property type="term" value="C:DNA replication factor C complex"/>
    <property type="evidence" value="ECO:0007669"/>
    <property type="project" value="TreeGrafter"/>
</dbReference>
<feature type="compositionally biased region" description="Polar residues" evidence="8">
    <location>
        <begin position="334"/>
        <end position="350"/>
    </location>
</feature>